<proteinExistence type="predicted"/>
<keyword evidence="2" id="KW-1185">Reference proteome</keyword>
<name>A0A1N6GQY0_9FLAO</name>
<dbReference type="RefSeq" id="WP_074235108.1">
    <property type="nucleotide sequence ID" value="NZ_FSRK01000001.1"/>
</dbReference>
<accession>A0A1N6GQY0</accession>
<gene>
    <name evidence="1" type="ORF">SAMN05444409_1996</name>
</gene>
<protein>
    <submittedName>
        <fullName evidence="1">Uncharacterized protein</fullName>
    </submittedName>
</protein>
<dbReference type="AlphaFoldDB" id="A0A1N6GQY0"/>
<dbReference type="EMBL" id="FSRK01000001">
    <property type="protein sequence ID" value="SIO09939.1"/>
    <property type="molecule type" value="Genomic_DNA"/>
</dbReference>
<sequence>MIDNKSSEIIRLIKTLETENITGLEVVDFWDSDITAIGLRFDEKLLYISSYNYFDTKNYNVIIENFDTGEIIEPEKDVDFYGVIAKIKELSK</sequence>
<reference evidence="2" key="1">
    <citation type="submission" date="2016-11" db="EMBL/GenBank/DDBJ databases">
        <authorList>
            <person name="Varghese N."/>
            <person name="Submissions S."/>
        </authorList>
    </citation>
    <scope>NUCLEOTIDE SEQUENCE [LARGE SCALE GENOMIC DNA]</scope>
    <source>
        <strain evidence="2">DSM 27623</strain>
    </source>
</reference>
<evidence type="ECO:0000313" key="2">
    <source>
        <dbReference type="Proteomes" id="UP000185207"/>
    </source>
</evidence>
<evidence type="ECO:0000313" key="1">
    <source>
        <dbReference type="EMBL" id="SIO09939.1"/>
    </source>
</evidence>
<dbReference type="OrthoDB" id="982884at2"/>
<organism evidence="1 2">
    <name type="scientific">Epilithonimonas zeae</name>
    <dbReference type="NCBI Taxonomy" id="1416779"/>
    <lineage>
        <taxon>Bacteria</taxon>
        <taxon>Pseudomonadati</taxon>
        <taxon>Bacteroidota</taxon>
        <taxon>Flavobacteriia</taxon>
        <taxon>Flavobacteriales</taxon>
        <taxon>Weeksellaceae</taxon>
        <taxon>Chryseobacterium group</taxon>
        <taxon>Epilithonimonas</taxon>
    </lineage>
</organism>
<dbReference type="Proteomes" id="UP000185207">
    <property type="component" value="Unassembled WGS sequence"/>
</dbReference>
<dbReference type="STRING" id="1416779.SAMN05444409_1996"/>